<reference evidence="1" key="1">
    <citation type="journal article" date="2020" name="Stud. Mycol.">
        <title>101 Dothideomycetes genomes: a test case for predicting lifestyles and emergence of pathogens.</title>
        <authorList>
            <person name="Haridas S."/>
            <person name="Albert R."/>
            <person name="Binder M."/>
            <person name="Bloem J."/>
            <person name="Labutti K."/>
            <person name="Salamov A."/>
            <person name="Andreopoulos B."/>
            <person name="Baker S."/>
            <person name="Barry K."/>
            <person name="Bills G."/>
            <person name="Bluhm B."/>
            <person name="Cannon C."/>
            <person name="Castanera R."/>
            <person name="Culley D."/>
            <person name="Daum C."/>
            <person name="Ezra D."/>
            <person name="Gonzalez J."/>
            <person name="Henrissat B."/>
            <person name="Kuo A."/>
            <person name="Liang C."/>
            <person name="Lipzen A."/>
            <person name="Lutzoni F."/>
            <person name="Magnuson J."/>
            <person name="Mondo S."/>
            <person name="Nolan M."/>
            <person name="Ohm R."/>
            <person name="Pangilinan J."/>
            <person name="Park H.-J."/>
            <person name="Ramirez L."/>
            <person name="Alfaro M."/>
            <person name="Sun H."/>
            <person name="Tritt A."/>
            <person name="Yoshinaga Y."/>
            <person name="Zwiers L.-H."/>
            <person name="Turgeon B."/>
            <person name="Goodwin S."/>
            <person name="Spatafora J."/>
            <person name="Crous P."/>
            <person name="Grigoriev I."/>
        </authorList>
    </citation>
    <scope>NUCLEOTIDE SEQUENCE</scope>
    <source>
        <strain evidence="1">ATCC 200398</strain>
    </source>
</reference>
<protein>
    <submittedName>
        <fullName evidence="1">Uncharacterized protein</fullName>
    </submittedName>
</protein>
<evidence type="ECO:0000313" key="2">
    <source>
        <dbReference type="Proteomes" id="UP000799755"/>
    </source>
</evidence>
<comment type="caution">
    <text evidence="1">The sequence shown here is derived from an EMBL/GenBank/DDBJ whole genome shotgun (WGS) entry which is preliminary data.</text>
</comment>
<sequence length="1070" mass="118483">MRDLGIPMTPIGLVRRISENYRASYGASQGRARVGADTETLRIGSGATRDGTIHENQLTVAGFDVPAAPSEAILTLASKTNVRTKKPVVLLPSLRSSQKRRMELTSIEELKRGKLEDERNDVRTPSVFLLQGSPVTLPATWLSILDISDFQGQSACISQLILISDLQDSLQGGRGTVAMESETSFTVRFMTILLESLVIVKVMGLMETGLAAPSILHILLSSPYAIFAVRPFADQCGVICANLAQPCFAPRSGTNVPTRGKITQAAAHCFKGLTPQRFSHIQIDQSPRSHGVRLQVSISRYLVLVRCFILTLHLNIINLLFLPSFISGSNISASASNCLRSRLVEKRRNVRKPWTKRGRGPPRRWTASLQKKLVMLRLCGLQLREILEIFNELNLMCEGTYKAKERRAQQLLRELLSDGPLVKTSKPWQKEPYRRFCSTSKANTRQRVKFLRFQAFRNCNSRVGKITFASQHAPGMQTDSIQLSTTHSLGEFNPAAAGTANLPFTTADSTQHLGDSGVPDMTRPRPNLIDALRNETINPQSVSGNSTSRSSSDRPNSRRSSGIGEILERTSFTSSLRSDIASLLRKRFSSSTVATSTIGLQEEPPSTELATSHMADGLGPEPEQPNTSQIPSEEDFALQDEILRIMARHRRKGEQANTSLIQSCCIGTTWRLTGCIHRHIQDQIESGYLSTRMLLGLPCKWDALFFAARIGAPATIIFQLIDSTLSVNTTNDDGQTFLFVLDPRGLRNAICTCRMAALSSRLGIIARRGREQKLFAKHSSAFECLIHQLERRSFNFDQIDHEGRHFLMFLCASASFDLRCLIALGKRSREWEQRLQQLSTYRDNAGMFFVDFLESHPDYSCYINELAPLGPICPRLIYKGDGSGLTRILGGEDDYGRSWLHKLLQTCDSSLIPGRIFAKEEHKCDINKYDNTGQTPLMGFLNSAVGRSVNEPLELGFIQKLIEWSPNININARSRDGSTVLHFAAKASLPMILMFLVSKGAVVNQRDATGKSALDYAAESLDQSRSSGAPASFTARSMKCITILFNHGAVSTDEGEHNTLASTSKSERIP</sequence>
<dbReference type="EMBL" id="MU003555">
    <property type="protein sequence ID" value="KAF2462991.1"/>
    <property type="molecule type" value="Genomic_DNA"/>
</dbReference>
<keyword evidence="2" id="KW-1185">Reference proteome</keyword>
<gene>
    <name evidence="1" type="ORF">BDR25DRAFT_397350</name>
</gene>
<proteinExistence type="predicted"/>
<accession>A0ACB6Q7Z9</accession>
<evidence type="ECO:0000313" key="1">
    <source>
        <dbReference type="EMBL" id="KAF2462991.1"/>
    </source>
</evidence>
<name>A0ACB6Q7Z9_9PLEO</name>
<dbReference type="Proteomes" id="UP000799755">
    <property type="component" value="Unassembled WGS sequence"/>
</dbReference>
<organism evidence="1 2">
    <name type="scientific">Lindgomyces ingoldianus</name>
    <dbReference type="NCBI Taxonomy" id="673940"/>
    <lineage>
        <taxon>Eukaryota</taxon>
        <taxon>Fungi</taxon>
        <taxon>Dikarya</taxon>
        <taxon>Ascomycota</taxon>
        <taxon>Pezizomycotina</taxon>
        <taxon>Dothideomycetes</taxon>
        <taxon>Pleosporomycetidae</taxon>
        <taxon>Pleosporales</taxon>
        <taxon>Lindgomycetaceae</taxon>
        <taxon>Lindgomyces</taxon>
    </lineage>
</organism>